<evidence type="ECO:0000256" key="1">
    <source>
        <dbReference type="ARBA" id="ARBA00001031"/>
    </source>
</evidence>
<dbReference type="GO" id="GO:0016757">
    <property type="term" value="F:glycosyltransferase activity"/>
    <property type="evidence" value="ECO:0007669"/>
    <property type="project" value="UniProtKB-KW"/>
</dbReference>
<name>A0A6N7IR09_9FIRM</name>
<comment type="catalytic activity">
    <reaction evidence="1">
        <text>D-fructose 6-phosphate + L-glutamine = D-glucosamine 6-phosphate + L-glutamate</text>
        <dbReference type="Rhea" id="RHEA:13237"/>
        <dbReference type="ChEBI" id="CHEBI:29985"/>
        <dbReference type="ChEBI" id="CHEBI:58359"/>
        <dbReference type="ChEBI" id="CHEBI:58725"/>
        <dbReference type="ChEBI" id="CHEBI:61527"/>
        <dbReference type="EC" id="2.6.1.16"/>
    </reaction>
</comment>
<proteinExistence type="predicted"/>
<dbReference type="AlphaFoldDB" id="A0A6N7IR09"/>
<sequence length="382" mass="42570">MRILSWPLIRTRRRPSFRWPPTALWGMSTGFCRPSPQLFGGVWPGWQVVKSTKGGKAMCGIAGVLYKKGSGPVGEDLKRLVYGIRHRGRDSSGVAIFSSNNGAGGNERLLIHVRVGSNPSPQEIDAVLSTLEGLLEEEGGEILDHRVAGTILGIGVQYSGSVRKLCYRLDRYKVQTISIGYELVIYKDLGTADRLDVVYHYSRVEGTHGIGHARLATESMVSPDRAHPFWAYGFADIAIVHNGQLTNYWKLRRHFERKGYRFRTDNDSELIAIYNAHYLEKGMKLQDVLEQSLLDLDGTYTFLVATPGELGFVRDKLAAKPLVYVDTADRVVLASEEIGLRALLPDMESMTVEEPLPRTAATWSIDGGRQLSRLTYRAVGME</sequence>
<keyword evidence="7" id="KW-1185">Reference proteome</keyword>
<evidence type="ECO:0000256" key="2">
    <source>
        <dbReference type="ARBA" id="ARBA00012916"/>
    </source>
</evidence>
<evidence type="ECO:0000256" key="4">
    <source>
        <dbReference type="ARBA" id="ARBA00022962"/>
    </source>
</evidence>
<dbReference type="Gene3D" id="3.60.20.10">
    <property type="entry name" value="Glutamine Phosphoribosylpyrophosphate, subunit 1, domain 1"/>
    <property type="match status" value="1"/>
</dbReference>
<comment type="caution">
    <text evidence="6">The sequence shown here is derived from an EMBL/GenBank/DDBJ whole genome shotgun (WGS) entry which is preliminary data.</text>
</comment>
<gene>
    <name evidence="6" type="ORF">GFC01_06685</name>
</gene>
<keyword evidence="4" id="KW-0315">Glutamine amidotransferase</keyword>
<evidence type="ECO:0000256" key="3">
    <source>
        <dbReference type="ARBA" id="ARBA00022679"/>
    </source>
</evidence>
<evidence type="ECO:0000313" key="6">
    <source>
        <dbReference type="EMBL" id="MQL51957.1"/>
    </source>
</evidence>
<organism evidence="6 7">
    <name type="scientific">Desulfofundulus thermobenzoicus</name>
    <dbReference type="NCBI Taxonomy" id="29376"/>
    <lineage>
        <taxon>Bacteria</taxon>
        <taxon>Bacillati</taxon>
        <taxon>Bacillota</taxon>
        <taxon>Clostridia</taxon>
        <taxon>Eubacteriales</taxon>
        <taxon>Peptococcaceae</taxon>
        <taxon>Desulfofundulus</taxon>
    </lineage>
</organism>
<dbReference type="PANTHER" id="PTHR10937">
    <property type="entry name" value="GLUCOSAMINE--FRUCTOSE-6-PHOSPHATE AMINOTRANSFERASE, ISOMERIZING"/>
    <property type="match status" value="1"/>
</dbReference>
<dbReference type="OrthoDB" id="9763290at2"/>
<dbReference type="PROSITE" id="PS51278">
    <property type="entry name" value="GATASE_TYPE_2"/>
    <property type="match status" value="1"/>
</dbReference>
<dbReference type="Proteomes" id="UP000441717">
    <property type="component" value="Unassembled WGS sequence"/>
</dbReference>
<dbReference type="InterPro" id="IPR017932">
    <property type="entry name" value="GATase_2_dom"/>
</dbReference>
<protein>
    <recommendedName>
        <fullName evidence="2">glutamine--fructose-6-phosphate transaminase (isomerizing)</fullName>
        <ecNumber evidence="2">2.6.1.16</ecNumber>
    </recommendedName>
</protein>
<dbReference type="EMBL" id="WHYR01000014">
    <property type="protein sequence ID" value="MQL51957.1"/>
    <property type="molecule type" value="Genomic_DNA"/>
</dbReference>
<evidence type="ECO:0000259" key="5">
    <source>
        <dbReference type="PROSITE" id="PS51278"/>
    </source>
</evidence>
<accession>A0A6N7IR09</accession>
<dbReference type="EC" id="2.6.1.16" evidence="2"/>
<reference evidence="6 7" key="1">
    <citation type="submission" date="2019-10" db="EMBL/GenBank/DDBJ databases">
        <title>Comparative genomics of sulfur disproportionating microorganisms.</title>
        <authorList>
            <person name="Ward L.M."/>
            <person name="Bertran E."/>
            <person name="Johnston D."/>
        </authorList>
    </citation>
    <scope>NUCLEOTIDE SEQUENCE [LARGE SCALE GENOMIC DNA]</scope>
    <source>
        <strain evidence="6 7">DSM 14055</strain>
    </source>
</reference>
<keyword evidence="3 6" id="KW-0808">Transferase</keyword>
<evidence type="ECO:0000313" key="7">
    <source>
        <dbReference type="Proteomes" id="UP000441717"/>
    </source>
</evidence>
<dbReference type="SUPFAM" id="SSF56235">
    <property type="entry name" value="N-terminal nucleophile aminohydrolases (Ntn hydrolases)"/>
    <property type="match status" value="2"/>
</dbReference>
<dbReference type="GO" id="GO:0004360">
    <property type="term" value="F:glutamine-fructose-6-phosphate transaminase (isomerizing) activity"/>
    <property type="evidence" value="ECO:0007669"/>
    <property type="project" value="UniProtKB-EC"/>
</dbReference>
<feature type="domain" description="Glutamine amidotransferase type-2" evidence="5">
    <location>
        <begin position="59"/>
        <end position="382"/>
    </location>
</feature>
<keyword evidence="6" id="KW-0328">Glycosyltransferase</keyword>
<dbReference type="Pfam" id="PF13522">
    <property type="entry name" value="GATase_6"/>
    <property type="match status" value="1"/>
</dbReference>
<dbReference type="InterPro" id="IPR029055">
    <property type="entry name" value="Ntn_hydrolases_N"/>
</dbReference>